<evidence type="ECO:0000256" key="8">
    <source>
        <dbReference type="ARBA" id="ARBA00022723"/>
    </source>
</evidence>
<dbReference type="InterPro" id="IPR039537">
    <property type="entry name" value="Retrotran_Ty1/copia-like"/>
</dbReference>
<dbReference type="GO" id="GO:0005634">
    <property type="term" value="C:nucleus"/>
    <property type="evidence" value="ECO:0007669"/>
    <property type="project" value="UniProtKB-ARBA"/>
</dbReference>
<dbReference type="GO" id="GO:0006310">
    <property type="term" value="P:DNA recombination"/>
    <property type="evidence" value="ECO:0007669"/>
    <property type="project" value="UniProtKB-KW"/>
</dbReference>
<reference evidence="27" key="1">
    <citation type="submission" date="2014-03" db="EMBL/GenBank/DDBJ databases">
        <title>The Genome Sequence of Puccinia striiformis f. sp. tritici PST-78.</title>
        <authorList>
            <consortium name="The Broad Institute Genome Sequencing Platform"/>
            <person name="Cuomo C."/>
            <person name="Hulbert S."/>
            <person name="Chen X."/>
            <person name="Walker B."/>
            <person name="Young S.K."/>
            <person name="Zeng Q."/>
            <person name="Gargeya S."/>
            <person name="Fitzgerald M."/>
            <person name="Haas B."/>
            <person name="Abouelleil A."/>
            <person name="Alvarado L."/>
            <person name="Arachchi H.M."/>
            <person name="Berlin A.M."/>
            <person name="Chapman S.B."/>
            <person name="Goldberg J."/>
            <person name="Griggs A."/>
            <person name="Gujja S."/>
            <person name="Hansen M."/>
            <person name="Howarth C."/>
            <person name="Imamovic A."/>
            <person name="Larimer J."/>
            <person name="McCowan C."/>
            <person name="Montmayeur A."/>
            <person name="Murphy C."/>
            <person name="Neiman D."/>
            <person name="Pearson M."/>
            <person name="Priest M."/>
            <person name="Roberts A."/>
            <person name="Saif S."/>
            <person name="Shea T."/>
            <person name="Sisk P."/>
            <person name="Sykes S."/>
            <person name="Wortman J."/>
            <person name="Nusbaum C."/>
            <person name="Birren B."/>
        </authorList>
    </citation>
    <scope>NUCLEOTIDE SEQUENCE [LARGE SCALE GENOMIC DNA]</scope>
    <source>
        <strain evidence="27">race PST-78</strain>
    </source>
</reference>
<evidence type="ECO:0000256" key="1">
    <source>
        <dbReference type="ARBA" id="ARBA00002180"/>
    </source>
</evidence>
<evidence type="ECO:0008006" key="28">
    <source>
        <dbReference type="Google" id="ProtNLM"/>
    </source>
</evidence>
<evidence type="ECO:0000256" key="22">
    <source>
        <dbReference type="PROSITE-ProRule" id="PRU00047"/>
    </source>
</evidence>
<evidence type="ECO:0000256" key="20">
    <source>
        <dbReference type="ARBA" id="ARBA00048173"/>
    </source>
</evidence>
<keyword evidence="19" id="KW-0233">DNA recombination</keyword>
<keyword evidence="11" id="KW-0378">Hydrolase</keyword>
<dbReference type="SUPFAM" id="SSF53098">
    <property type="entry name" value="Ribonuclease H-like"/>
    <property type="match status" value="1"/>
</dbReference>
<feature type="domain" description="Integrase catalytic" evidence="25">
    <location>
        <begin position="884"/>
        <end position="1050"/>
    </location>
</feature>
<evidence type="ECO:0000256" key="5">
    <source>
        <dbReference type="ARBA" id="ARBA00022670"/>
    </source>
</evidence>
<dbReference type="GO" id="GO:0015074">
    <property type="term" value="P:DNA integration"/>
    <property type="evidence" value="ECO:0007669"/>
    <property type="project" value="UniProtKB-KW"/>
</dbReference>
<gene>
    <name evidence="26" type="ORF">PSTG_05428</name>
</gene>
<organism evidence="26 27">
    <name type="scientific">Puccinia striiformis f. sp. tritici PST-78</name>
    <dbReference type="NCBI Taxonomy" id="1165861"/>
    <lineage>
        <taxon>Eukaryota</taxon>
        <taxon>Fungi</taxon>
        <taxon>Dikarya</taxon>
        <taxon>Basidiomycota</taxon>
        <taxon>Pucciniomycotina</taxon>
        <taxon>Pucciniomycetes</taxon>
        <taxon>Pucciniales</taxon>
        <taxon>Pucciniaceae</taxon>
        <taxon>Puccinia</taxon>
    </lineage>
</organism>
<keyword evidence="9" id="KW-0547">Nucleotide-binding</keyword>
<feature type="region of interest" description="Disordered" evidence="23">
    <location>
        <begin position="429"/>
        <end position="471"/>
    </location>
</feature>
<dbReference type="InterPro" id="IPR001584">
    <property type="entry name" value="Integrase_cat-core"/>
</dbReference>
<dbReference type="GO" id="GO:0008270">
    <property type="term" value="F:zinc ion binding"/>
    <property type="evidence" value="ECO:0007669"/>
    <property type="project" value="UniProtKB-KW"/>
</dbReference>
<feature type="region of interest" description="Disordered" evidence="23">
    <location>
        <begin position="182"/>
        <end position="201"/>
    </location>
</feature>
<keyword evidence="16" id="KW-0695">RNA-directed DNA polymerase</keyword>
<dbReference type="EMBL" id="AJIL01000030">
    <property type="protein sequence ID" value="KNF01329.1"/>
    <property type="molecule type" value="Genomic_DNA"/>
</dbReference>
<evidence type="ECO:0000256" key="10">
    <source>
        <dbReference type="ARBA" id="ARBA00022759"/>
    </source>
</evidence>
<evidence type="ECO:0000256" key="6">
    <source>
        <dbReference type="ARBA" id="ARBA00022695"/>
    </source>
</evidence>
<evidence type="ECO:0000256" key="14">
    <source>
        <dbReference type="ARBA" id="ARBA00022884"/>
    </source>
</evidence>
<dbReference type="InterPro" id="IPR054722">
    <property type="entry name" value="PolX-like_BBD"/>
</dbReference>
<evidence type="ECO:0000256" key="17">
    <source>
        <dbReference type="ARBA" id="ARBA00022932"/>
    </source>
</evidence>
<sequence>MSDKDPPSPPYLADDELPNIRRPRTTPTAGPSTNNLIQQQVKKRRDSLTLPFLTSPADIIRARQKHPERVTDTQTFTSRPPTPVVCHPQTFTPASFNSHTAHPIFNNPMLHQPTPTTPVAISSTIDPPTTSASHVDPAPSHFFHHPIYTPHPLMPNFSQAPNAQQHPYPYLPYPYPFPHFPNPAPPPPPHHPTIPPDHHSSPGDYHCPSQYDYAQDDYCLKRMEEDNRRNTSIAMGNVVKMIEPENCLLADGKNYRPWVRHIRELASQFVYDEDFFTKTSSNIHHEKIGRTILLKSVDPSLKDSLSIISSCFDIFKHLKTRFWAICRAAQINTFTRLLCVQPASFSTTSAYSAEVKDIVADLKALNGELKEDHILGFLLQIKLPDGEIKKELAQRVETIMYNNPLHQTPSFDSLVTLLSVVQQQFSLSQTPSQSTPLNVPTPPHMSFQTVAGEPHQPPDEEEQDNTSEVSANAVRHHNCHICRQPGHYAADCPSRKKPPMQRPAQSYSRSPYSSHPNHYHSYCPIVVAPNFSPFGHTPQIPQFQFPPFPTSQRQVSYQQTPPQPTANPPASQTTLRRHDSYVPAYPRQRPPSMTAKNVDVGNIEDELADLQMNGDPSADAVGINPEVITDTGASNHLTGDRLALFNFRLLKNPIPLRVATDGCHDCVTGMGTLIFPGKNGTTVSVNGVMYCEQARSTLISPSALRRAKLTISYNSLSDVFIFKSPEGVILLKSFMDRSRRCWTLPQPLRPTNFSDISLSSTHSLPRANFPANVSPSTFSIDIPDCETAMPISLPISTEIPSSIFSFPIDKPDFNWHTSDLTNDEKELLFWHRLFGHCGLRQIRKMIKLKLGIGLPTKIPEGNIKYPVCMIAKGTRSNTLLPTYRPVAPLDIIAADLMGPFEIPTFGEGKFVLAIRDIATSYSEVKILRTKGEACKLLMNQILRFETATGKKVRCLRSDNGGEFESKILADFLKAKGIKAERSLPYHHYQNGAIERYNRTVSDMGRAALTDSTLPRSFWGFAFLWANYTLNRVPNKVSGNKTPFEALFGYTPVVDHLRVFGSRAFVLTPPEKRRRLDN</sequence>
<dbReference type="Gene3D" id="4.10.60.10">
    <property type="entry name" value="Zinc finger, CCHC-type"/>
    <property type="match status" value="1"/>
</dbReference>
<dbReference type="PANTHER" id="PTHR42648">
    <property type="entry name" value="TRANSPOSASE, PUTATIVE-RELATED"/>
    <property type="match status" value="1"/>
</dbReference>
<evidence type="ECO:0000256" key="18">
    <source>
        <dbReference type="ARBA" id="ARBA00023113"/>
    </source>
</evidence>
<dbReference type="GO" id="GO:0003723">
    <property type="term" value="F:RNA binding"/>
    <property type="evidence" value="ECO:0007669"/>
    <property type="project" value="UniProtKB-KW"/>
</dbReference>
<dbReference type="OrthoDB" id="3243429at2759"/>
<keyword evidence="6" id="KW-0548">Nucleotidyltransferase</keyword>
<evidence type="ECO:0000256" key="3">
    <source>
        <dbReference type="ARBA" id="ARBA00022612"/>
    </source>
</evidence>
<dbReference type="SMART" id="SM00343">
    <property type="entry name" value="ZnF_C2HC"/>
    <property type="match status" value="1"/>
</dbReference>
<dbReference type="GO" id="GO:0032196">
    <property type="term" value="P:transposition"/>
    <property type="evidence" value="ECO:0007669"/>
    <property type="project" value="UniProtKB-KW"/>
</dbReference>
<feature type="compositionally biased region" description="Polar residues" evidence="23">
    <location>
        <begin position="25"/>
        <end position="40"/>
    </location>
</feature>
<keyword evidence="12" id="KW-0067">ATP-binding</keyword>
<dbReference type="PROSITE" id="PS50994">
    <property type="entry name" value="INTEGRASE"/>
    <property type="match status" value="1"/>
</dbReference>
<dbReference type="AlphaFoldDB" id="A0A0L0VPX8"/>
<dbReference type="InterPro" id="IPR001878">
    <property type="entry name" value="Znf_CCHC"/>
</dbReference>
<feature type="region of interest" description="Disordered" evidence="23">
    <location>
        <begin position="489"/>
        <end position="514"/>
    </location>
</feature>
<keyword evidence="3" id="KW-1188">Viral release from host cell</keyword>
<dbReference type="PROSITE" id="PS50158">
    <property type="entry name" value="ZF_CCHC"/>
    <property type="match status" value="1"/>
</dbReference>
<dbReference type="GO" id="GO:0004519">
    <property type="term" value="F:endonuclease activity"/>
    <property type="evidence" value="ECO:0007669"/>
    <property type="project" value="UniProtKB-KW"/>
</dbReference>
<dbReference type="InterPro" id="IPR036875">
    <property type="entry name" value="Znf_CCHC_sf"/>
</dbReference>
<evidence type="ECO:0000256" key="13">
    <source>
        <dbReference type="ARBA" id="ARBA00022842"/>
    </source>
</evidence>
<dbReference type="Pfam" id="PF00098">
    <property type="entry name" value="zf-CCHC"/>
    <property type="match status" value="1"/>
</dbReference>
<evidence type="ECO:0000259" key="25">
    <source>
        <dbReference type="PROSITE" id="PS50994"/>
    </source>
</evidence>
<comment type="catalytic activity">
    <reaction evidence="21">
        <text>DNA(n) + a 2'-deoxyribonucleoside 5'-triphosphate = DNA(n+1) + diphosphate</text>
        <dbReference type="Rhea" id="RHEA:22508"/>
        <dbReference type="Rhea" id="RHEA-COMP:17339"/>
        <dbReference type="Rhea" id="RHEA-COMP:17340"/>
        <dbReference type="ChEBI" id="CHEBI:33019"/>
        <dbReference type="ChEBI" id="CHEBI:61560"/>
        <dbReference type="ChEBI" id="CHEBI:173112"/>
        <dbReference type="EC" id="2.7.7.7"/>
    </reaction>
</comment>
<accession>A0A0L0VPX8</accession>
<dbReference type="GO" id="GO:0003887">
    <property type="term" value="F:DNA-directed DNA polymerase activity"/>
    <property type="evidence" value="ECO:0007669"/>
    <property type="project" value="UniProtKB-KW"/>
</dbReference>
<keyword evidence="17" id="KW-0239">DNA-directed DNA polymerase</keyword>
<keyword evidence="22" id="KW-0862">Zinc</keyword>
<evidence type="ECO:0000256" key="21">
    <source>
        <dbReference type="ARBA" id="ARBA00049244"/>
    </source>
</evidence>
<evidence type="ECO:0000256" key="16">
    <source>
        <dbReference type="ARBA" id="ARBA00022918"/>
    </source>
</evidence>
<evidence type="ECO:0000313" key="26">
    <source>
        <dbReference type="EMBL" id="KNF01329.1"/>
    </source>
</evidence>
<feature type="region of interest" description="Disordered" evidence="23">
    <location>
        <begin position="538"/>
        <end position="576"/>
    </location>
</feature>
<protein>
    <recommendedName>
        <fullName evidence="28">Integrase catalytic domain-containing protein</fullName>
    </recommendedName>
</protein>
<dbReference type="Proteomes" id="UP000054564">
    <property type="component" value="Unassembled WGS sequence"/>
</dbReference>
<keyword evidence="22" id="KW-0863">Zinc-finger</keyword>
<keyword evidence="4" id="KW-0507">mRNA processing</keyword>
<evidence type="ECO:0000256" key="4">
    <source>
        <dbReference type="ARBA" id="ARBA00022664"/>
    </source>
</evidence>
<dbReference type="GO" id="GO:0005524">
    <property type="term" value="F:ATP binding"/>
    <property type="evidence" value="ECO:0007669"/>
    <property type="project" value="UniProtKB-KW"/>
</dbReference>
<evidence type="ECO:0000256" key="15">
    <source>
        <dbReference type="ARBA" id="ARBA00022908"/>
    </source>
</evidence>
<keyword evidence="10" id="KW-0255">Endonuclease</keyword>
<dbReference type="GO" id="GO:0008233">
    <property type="term" value="F:peptidase activity"/>
    <property type="evidence" value="ECO:0007669"/>
    <property type="project" value="UniProtKB-KW"/>
</dbReference>
<dbReference type="PANTHER" id="PTHR42648:SF11">
    <property type="entry name" value="TRANSPOSON TY4-P GAG-POL POLYPROTEIN"/>
    <property type="match status" value="1"/>
</dbReference>
<dbReference type="GO" id="GO:0003964">
    <property type="term" value="F:RNA-directed DNA polymerase activity"/>
    <property type="evidence" value="ECO:0007669"/>
    <property type="project" value="UniProtKB-KW"/>
</dbReference>
<keyword evidence="17" id="KW-0808">Transferase</keyword>
<dbReference type="Pfam" id="PF22936">
    <property type="entry name" value="Pol_BBD"/>
    <property type="match status" value="1"/>
</dbReference>
<keyword evidence="7" id="KW-0540">Nuclease</keyword>
<dbReference type="GO" id="GO:0006508">
    <property type="term" value="P:proteolysis"/>
    <property type="evidence" value="ECO:0007669"/>
    <property type="project" value="UniProtKB-KW"/>
</dbReference>
<dbReference type="GO" id="GO:0006397">
    <property type="term" value="P:mRNA processing"/>
    <property type="evidence" value="ECO:0007669"/>
    <property type="project" value="UniProtKB-KW"/>
</dbReference>
<evidence type="ECO:0000256" key="9">
    <source>
        <dbReference type="ARBA" id="ARBA00022741"/>
    </source>
</evidence>
<keyword evidence="2" id="KW-0815">Transposition</keyword>
<comment type="function">
    <text evidence="1">The aspartyl protease (PR) mediates the proteolytic cleavages of the Gag and Gag-Pol polyproteins after assembly of the VLP.</text>
</comment>
<keyword evidence="14" id="KW-0694">RNA-binding</keyword>
<evidence type="ECO:0000313" key="27">
    <source>
        <dbReference type="Proteomes" id="UP000054564"/>
    </source>
</evidence>
<feature type="domain" description="CCHC-type" evidence="24">
    <location>
        <begin position="479"/>
        <end position="494"/>
    </location>
</feature>
<keyword evidence="13" id="KW-0460">Magnesium</keyword>
<evidence type="ECO:0000256" key="11">
    <source>
        <dbReference type="ARBA" id="ARBA00022801"/>
    </source>
</evidence>
<keyword evidence="5" id="KW-0645">Protease</keyword>
<keyword evidence="15" id="KW-0229">DNA integration</keyword>
<proteinExistence type="predicted"/>
<evidence type="ECO:0000256" key="2">
    <source>
        <dbReference type="ARBA" id="ARBA00022578"/>
    </source>
</evidence>
<comment type="caution">
    <text evidence="26">The sequence shown here is derived from an EMBL/GenBank/DDBJ whole genome shotgun (WGS) entry which is preliminary data.</text>
</comment>
<dbReference type="InterPro" id="IPR012337">
    <property type="entry name" value="RNaseH-like_sf"/>
</dbReference>
<dbReference type="STRING" id="1165861.A0A0L0VPX8"/>
<feature type="region of interest" description="Disordered" evidence="23">
    <location>
        <begin position="1"/>
        <end position="43"/>
    </location>
</feature>
<feature type="region of interest" description="Disordered" evidence="23">
    <location>
        <begin position="65"/>
        <end position="84"/>
    </location>
</feature>
<name>A0A0L0VPX8_9BASI</name>
<dbReference type="InterPro" id="IPR036397">
    <property type="entry name" value="RNaseH_sf"/>
</dbReference>
<keyword evidence="27" id="KW-1185">Reference proteome</keyword>
<keyword evidence="18" id="KW-0917">Virion maturation</keyword>
<dbReference type="Gene3D" id="3.30.420.10">
    <property type="entry name" value="Ribonuclease H-like superfamily/Ribonuclease H"/>
    <property type="match status" value="1"/>
</dbReference>
<evidence type="ECO:0000256" key="23">
    <source>
        <dbReference type="SAM" id="MobiDB-lite"/>
    </source>
</evidence>
<keyword evidence="8" id="KW-0479">Metal-binding</keyword>
<evidence type="ECO:0000259" key="24">
    <source>
        <dbReference type="PROSITE" id="PS50158"/>
    </source>
</evidence>
<evidence type="ECO:0000256" key="12">
    <source>
        <dbReference type="ARBA" id="ARBA00022840"/>
    </source>
</evidence>
<comment type="catalytic activity">
    <reaction evidence="20">
        <text>DNA(n) + a 2'-deoxyribonucleoside 5'-triphosphate = DNA(n+1) + diphosphate</text>
        <dbReference type="Rhea" id="RHEA:22508"/>
        <dbReference type="Rhea" id="RHEA-COMP:17339"/>
        <dbReference type="Rhea" id="RHEA-COMP:17340"/>
        <dbReference type="ChEBI" id="CHEBI:33019"/>
        <dbReference type="ChEBI" id="CHEBI:61560"/>
        <dbReference type="ChEBI" id="CHEBI:173112"/>
        <dbReference type="EC" id="2.7.7.49"/>
    </reaction>
</comment>
<feature type="compositionally biased region" description="Pro residues" evidence="23">
    <location>
        <begin position="182"/>
        <end position="195"/>
    </location>
</feature>
<evidence type="ECO:0000256" key="19">
    <source>
        <dbReference type="ARBA" id="ARBA00023172"/>
    </source>
</evidence>
<dbReference type="SUPFAM" id="SSF57756">
    <property type="entry name" value="Retrovirus zinc finger-like domains"/>
    <property type="match status" value="1"/>
</dbReference>
<evidence type="ECO:0000256" key="7">
    <source>
        <dbReference type="ARBA" id="ARBA00022722"/>
    </source>
</evidence>